<organism evidence="1 2">
    <name type="scientific">Pleurodeles waltl</name>
    <name type="common">Iberian ribbed newt</name>
    <dbReference type="NCBI Taxonomy" id="8319"/>
    <lineage>
        <taxon>Eukaryota</taxon>
        <taxon>Metazoa</taxon>
        <taxon>Chordata</taxon>
        <taxon>Craniata</taxon>
        <taxon>Vertebrata</taxon>
        <taxon>Euteleostomi</taxon>
        <taxon>Amphibia</taxon>
        <taxon>Batrachia</taxon>
        <taxon>Caudata</taxon>
        <taxon>Salamandroidea</taxon>
        <taxon>Salamandridae</taxon>
        <taxon>Pleurodelinae</taxon>
        <taxon>Pleurodeles</taxon>
    </lineage>
</organism>
<evidence type="ECO:0000313" key="2">
    <source>
        <dbReference type="Proteomes" id="UP001066276"/>
    </source>
</evidence>
<protein>
    <submittedName>
        <fullName evidence="1">Uncharacterized protein</fullName>
    </submittedName>
</protein>
<reference evidence="1" key="1">
    <citation type="journal article" date="2022" name="bioRxiv">
        <title>Sequencing and chromosome-scale assembly of the giantPleurodeles waltlgenome.</title>
        <authorList>
            <person name="Brown T."/>
            <person name="Elewa A."/>
            <person name="Iarovenko S."/>
            <person name="Subramanian E."/>
            <person name="Araus A.J."/>
            <person name="Petzold A."/>
            <person name="Susuki M."/>
            <person name="Suzuki K.-i.T."/>
            <person name="Hayashi T."/>
            <person name="Toyoda A."/>
            <person name="Oliveira C."/>
            <person name="Osipova E."/>
            <person name="Leigh N.D."/>
            <person name="Simon A."/>
            <person name="Yun M.H."/>
        </authorList>
    </citation>
    <scope>NUCLEOTIDE SEQUENCE</scope>
    <source>
        <strain evidence="1">20211129_DDA</strain>
        <tissue evidence="1">Liver</tissue>
    </source>
</reference>
<accession>A0AAV7WH20</accession>
<evidence type="ECO:0000313" key="1">
    <source>
        <dbReference type="EMBL" id="KAJ1213337.1"/>
    </source>
</evidence>
<name>A0AAV7WH20_PLEWA</name>
<dbReference type="EMBL" id="JANPWB010000001">
    <property type="protein sequence ID" value="KAJ1213337.1"/>
    <property type="molecule type" value="Genomic_DNA"/>
</dbReference>
<keyword evidence="2" id="KW-1185">Reference proteome</keyword>
<dbReference type="Proteomes" id="UP001066276">
    <property type="component" value="Chromosome 1_1"/>
</dbReference>
<comment type="caution">
    <text evidence="1">The sequence shown here is derived from an EMBL/GenBank/DDBJ whole genome shotgun (WGS) entry which is preliminary data.</text>
</comment>
<proteinExistence type="predicted"/>
<dbReference type="AlphaFoldDB" id="A0AAV7WH20"/>
<sequence length="127" mass="14615">MKGDPCPGDRDSRGRDPGIQRRPKWFFLKHFPPSGVWRNAYFRSNHFWEAHVKCTGQMEPDKEAAKKEMKRETYNARPGISLRACRRGTRNGTSLQSSRDGAVLMNLKRSIHKARNKPTDSTVICNQ</sequence>
<gene>
    <name evidence="1" type="ORF">NDU88_000975</name>
</gene>